<dbReference type="CDD" id="cd05918">
    <property type="entry name" value="A_NRPS_SidN3_like"/>
    <property type="match status" value="1"/>
</dbReference>
<protein>
    <recommendedName>
        <fullName evidence="4">AMP-dependent synthetase/ligase domain-containing protein</fullName>
    </recommendedName>
</protein>
<keyword evidence="2" id="KW-0597">Phosphoprotein</keyword>
<evidence type="ECO:0000256" key="2">
    <source>
        <dbReference type="ARBA" id="ARBA00022553"/>
    </source>
</evidence>
<dbReference type="NCBIfam" id="TIGR01733">
    <property type="entry name" value="AA-adenyl-dom"/>
    <property type="match status" value="1"/>
</dbReference>
<dbReference type="GO" id="GO:0044550">
    <property type="term" value="P:secondary metabolite biosynthetic process"/>
    <property type="evidence" value="ECO:0007669"/>
    <property type="project" value="TreeGrafter"/>
</dbReference>
<keyword evidence="3" id="KW-0436">Ligase</keyword>
<proteinExistence type="predicted"/>
<dbReference type="Proteomes" id="UP000544331">
    <property type="component" value="Unassembled WGS sequence"/>
</dbReference>
<dbReference type="InterPro" id="IPR045851">
    <property type="entry name" value="AMP-bd_C_sf"/>
</dbReference>
<evidence type="ECO:0000313" key="6">
    <source>
        <dbReference type="Proteomes" id="UP000544331"/>
    </source>
</evidence>
<dbReference type="InterPro" id="IPR042099">
    <property type="entry name" value="ANL_N_sf"/>
</dbReference>
<evidence type="ECO:0000256" key="1">
    <source>
        <dbReference type="ARBA" id="ARBA00022450"/>
    </source>
</evidence>
<dbReference type="SUPFAM" id="SSF56801">
    <property type="entry name" value="Acetyl-CoA synthetase-like"/>
    <property type="match status" value="1"/>
</dbReference>
<dbReference type="Pfam" id="PF00501">
    <property type="entry name" value="AMP-binding"/>
    <property type="match status" value="1"/>
</dbReference>
<keyword evidence="6" id="KW-1185">Reference proteome</keyword>
<dbReference type="EMBL" id="JAAOAN010000025">
    <property type="protein sequence ID" value="KAF5724801.1"/>
    <property type="molecule type" value="Genomic_DNA"/>
</dbReference>
<dbReference type="PROSITE" id="PS00455">
    <property type="entry name" value="AMP_BINDING"/>
    <property type="match status" value="1"/>
</dbReference>
<accession>A0A8H5Z839</accession>
<evidence type="ECO:0000259" key="4">
    <source>
        <dbReference type="Pfam" id="PF00501"/>
    </source>
</evidence>
<dbReference type="GO" id="GO:0016874">
    <property type="term" value="F:ligase activity"/>
    <property type="evidence" value="ECO:0007669"/>
    <property type="project" value="UniProtKB-KW"/>
</dbReference>
<dbReference type="GO" id="GO:0043041">
    <property type="term" value="P:amino acid activation for nonribosomal peptide biosynthetic process"/>
    <property type="evidence" value="ECO:0007669"/>
    <property type="project" value="TreeGrafter"/>
</dbReference>
<dbReference type="InterPro" id="IPR000873">
    <property type="entry name" value="AMP-dep_synth/lig_dom"/>
</dbReference>
<dbReference type="AlphaFoldDB" id="A0A8H5Z839"/>
<dbReference type="FunFam" id="3.30.300.30:FF:000015">
    <property type="entry name" value="Nonribosomal peptide synthase SidD"/>
    <property type="match status" value="1"/>
</dbReference>
<gene>
    <name evidence="5" type="ORF">FMUND_478</name>
</gene>
<dbReference type="GO" id="GO:0005737">
    <property type="term" value="C:cytoplasm"/>
    <property type="evidence" value="ECO:0007669"/>
    <property type="project" value="TreeGrafter"/>
</dbReference>
<dbReference type="Gene3D" id="3.40.50.12780">
    <property type="entry name" value="N-terminal domain of ligase-like"/>
    <property type="match status" value="1"/>
</dbReference>
<dbReference type="GO" id="GO:0031177">
    <property type="term" value="F:phosphopantetheine binding"/>
    <property type="evidence" value="ECO:0007669"/>
    <property type="project" value="TreeGrafter"/>
</dbReference>
<dbReference type="OrthoDB" id="416786at2759"/>
<dbReference type="PANTHER" id="PTHR45527:SF1">
    <property type="entry name" value="FATTY ACID SYNTHASE"/>
    <property type="match status" value="1"/>
</dbReference>
<feature type="domain" description="AMP-dependent synthetase/ligase" evidence="4">
    <location>
        <begin position="86"/>
        <end position="424"/>
    </location>
</feature>
<evidence type="ECO:0000313" key="5">
    <source>
        <dbReference type="EMBL" id="KAF5724801.1"/>
    </source>
</evidence>
<organism evidence="5 6">
    <name type="scientific">Fusarium mundagurra</name>
    <dbReference type="NCBI Taxonomy" id="1567541"/>
    <lineage>
        <taxon>Eukaryota</taxon>
        <taxon>Fungi</taxon>
        <taxon>Dikarya</taxon>
        <taxon>Ascomycota</taxon>
        <taxon>Pezizomycotina</taxon>
        <taxon>Sordariomycetes</taxon>
        <taxon>Hypocreomycetidae</taxon>
        <taxon>Hypocreales</taxon>
        <taxon>Nectriaceae</taxon>
        <taxon>Fusarium</taxon>
        <taxon>Fusarium fujikuroi species complex</taxon>
    </lineage>
</organism>
<sequence>MIDIQFSESTTGFRLSYQTKTITDKQATNVAYTLAATLSSIVANPMQMVAGIDMLSVWDKQQIQRWNGTSLEALRRNTCVHELVKQQVDIHPHWLAIDAWDGCMTFQELWDLSSRLAYHLVGLGVGPEVMVPLSFEMSKWAIVAMLGVLRAGGACVPLDPSDPSRRIDAIIQNIQPTVAIAAPSQAKTLEGKVQNVITALPELLESLTIVPSDFSTSVQPKNAAFIMFTSGSTGAPKGIVQEHAGICASISHLADVLQISCQSRVFQHASYIFDVSIADIFGTMARGGCVCCASDHHRDSDLAGAITSLRATHVCLTPTLLAQLLPTDVPSLRYVSVGGETLNRADVVTWAGRLSLNHIYGTTESTIWCTVNNDLHQQSDPTNIGRSFGCVTWITSPTDHDKLVPVGAIGELLIEGPILARGYLNEEATQKSFIRDPRWLKTFRTDGNARFYKTGDLVRYETDGSIRFIGRKDTQVKLKCYRVELGEIECHMRQFLPPTAQATAAVIESEDGGKEPDLAAFICMPVLGGESNNTKGGVAPKVSKSVLDVAALRTQLAELLPAYMVPSVYIPVEKMPQTASGKTDRQKLKELALKLRL</sequence>
<dbReference type="FunFam" id="3.40.50.12780:FF:000014">
    <property type="entry name" value="Nonribosomal peptide synthetase 1"/>
    <property type="match status" value="1"/>
</dbReference>
<evidence type="ECO:0000256" key="3">
    <source>
        <dbReference type="ARBA" id="ARBA00022598"/>
    </source>
</evidence>
<keyword evidence="1" id="KW-0596">Phosphopantetheine</keyword>
<name>A0A8H5Z839_9HYPO</name>
<dbReference type="InterPro" id="IPR020845">
    <property type="entry name" value="AMP-binding_CS"/>
</dbReference>
<dbReference type="InterPro" id="IPR010071">
    <property type="entry name" value="AA_adenyl_dom"/>
</dbReference>
<dbReference type="Gene3D" id="3.30.300.30">
    <property type="match status" value="1"/>
</dbReference>
<reference evidence="5 6" key="1">
    <citation type="submission" date="2020-05" db="EMBL/GenBank/DDBJ databases">
        <title>Identification and distribution of gene clusters putatively required for synthesis of sphingolipid metabolism inhibitors in phylogenetically diverse species of the filamentous fungus Fusarium.</title>
        <authorList>
            <person name="Kim H.-S."/>
            <person name="Busman M."/>
            <person name="Brown D.W."/>
            <person name="Divon H."/>
            <person name="Uhlig S."/>
            <person name="Proctor R.H."/>
        </authorList>
    </citation>
    <scope>NUCLEOTIDE SEQUENCE [LARGE SCALE GENOMIC DNA]</scope>
    <source>
        <strain evidence="5 6">NRRL 66235</strain>
    </source>
</reference>
<comment type="caution">
    <text evidence="5">The sequence shown here is derived from an EMBL/GenBank/DDBJ whole genome shotgun (WGS) entry which is preliminary data.</text>
</comment>
<dbReference type="PANTHER" id="PTHR45527">
    <property type="entry name" value="NONRIBOSOMAL PEPTIDE SYNTHETASE"/>
    <property type="match status" value="1"/>
</dbReference>